<evidence type="ECO:0000256" key="1">
    <source>
        <dbReference type="ARBA" id="ARBA00004479"/>
    </source>
</evidence>
<dbReference type="PANTHER" id="PTHR11905:SF159">
    <property type="entry name" value="ADAM METALLOPROTEASE"/>
    <property type="match status" value="1"/>
</dbReference>
<evidence type="ECO:0000256" key="3">
    <source>
        <dbReference type="ARBA" id="ARBA00022989"/>
    </source>
</evidence>
<evidence type="ECO:0000256" key="6">
    <source>
        <dbReference type="PROSITE-ProRule" id="PRU00068"/>
    </source>
</evidence>
<feature type="binding site" evidence="8">
    <location>
        <position position="339"/>
    </location>
    <ligand>
        <name>Zn(2+)</name>
        <dbReference type="ChEBI" id="CHEBI:29105"/>
        <note>catalytic</note>
    </ligand>
</feature>
<dbReference type="CDD" id="cd04269">
    <property type="entry name" value="ZnMc_adamalysin_II_like"/>
    <property type="match status" value="1"/>
</dbReference>
<feature type="transmembrane region" description="Helical" evidence="10">
    <location>
        <begin position="677"/>
        <end position="704"/>
    </location>
</feature>
<evidence type="ECO:0000256" key="8">
    <source>
        <dbReference type="PROSITE-ProRule" id="PRU00276"/>
    </source>
</evidence>
<dbReference type="GO" id="GO:0006508">
    <property type="term" value="P:proteolysis"/>
    <property type="evidence" value="ECO:0007669"/>
    <property type="project" value="InterPro"/>
</dbReference>
<dbReference type="InterPro" id="IPR006586">
    <property type="entry name" value="ADAM_Cys-rich"/>
</dbReference>
<feature type="binding site" evidence="8">
    <location>
        <position position="333"/>
    </location>
    <ligand>
        <name>Zn(2+)</name>
        <dbReference type="ChEBI" id="CHEBI:29105"/>
        <note>catalytic</note>
    </ligand>
</feature>
<comment type="caution">
    <text evidence="15">The sequence shown here is derived from an EMBL/GenBank/DDBJ whole genome shotgun (WGS) entry which is preliminary data.</text>
</comment>
<dbReference type="InterPro" id="IPR036436">
    <property type="entry name" value="Disintegrin_dom_sf"/>
</dbReference>
<dbReference type="SMART" id="SM00608">
    <property type="entry name" value="ACR"/>
    <property type="match status" value="1"/>
</dbReference>
<dbReference type="PROSITE" id="PS50215">
    <property type="entry name" value="ADAM_MEPRO"/>
    <property type="match status" value="1"/>
</dbReference>
<feature type="domain" description="Disintegrin" evidence="13">
    <location>
        <begin position="399"/>
        <end position="486"/>
    </location>
</feature>
<evidence type="ECO:0000313" key="15">
    <source>
        <dbReference type="EMBL" id="CAI8051411.1"/>
    </source>
</evidence>
<dbReference type="InterPro" id="IPR001762">
    <property type="entry name" value="Disintegrin_dom"/>
</dbReference>
<protein>
    <submittedName>
        <fullName evidence="15">Disintegrin and metalloproteinase domain-containing protein 9</fullName>
    </submittedName>
</protein>
<gene>
    <name evidence="15" type="ORF">GBAR_LOCUS28155</name>
</gene>
<feature type="compositionally biased region" description="Basic and acidic residues" evidence="9">
    <location>
        <begin position="787"/>
        <end position="801"/>
    </location>
</feature>
<evidence type="ECO:0000256" key="5">
    <source>
        <dbReference type="ARBA" id="ARBA00023157"/>
    </source>
</evidence>
<dbReference type="GO" id="GO:0016020">
    <property type="term" value="C:membrane"/>
    <property type="evidence" value="ECO:0007669"/>
    <property type="project" value="UniProtKB-SubCell"/>
</dbReference>
<keyword evidence="3 10" id="KW-1133">Transmembrane helix</keyword>
<feature type="active site" evidence="8">
    <location>
        <position position="330"/>
    </location>
</feature>
<dbReference type="PROSITE" id="PS01186">
    <property type="entry name" value="EGF_2"/>
    <property type="match status" value="1"/>
</dbReference>
<dbReference type="SMART" id="SM00050">
    <property type="entry name" value="DISIN"/>
    <property type="match status" value="1"/>
</dbReference>
<feature type="disulfide bond" evidence="7">
    <location>
        <begin position="652"/>
        <end position="661"/>
    </location>
</feature>
<name>A0AA35TQV7_GEOBA</name>
<dbReference type="GO" id="GO:0046872">
    <property type="term" value="F:metal ion binding"/>
    <property type="evidence" value="ECO:0007669"/>
    <property type="project" value="UniProtKB-KW"/>
</dbReference>
<dbReference type="FunFam" id="4.10.70.10:FF:000001">
    <property type="entry name" value="Disintegrin and metalloproteinase domain-containing protein 22"/>
    <property type="match status" value="1"/>
</dbReference>
<accession>A0AA35TQV7</accession>
<proteinExistence type="predicted"/>
<dbReference type="PROSITE" id="PS00022">
    <property type="entry name" value="EGF_1"/>
    <property type="match status" value="1"/>
</dbReference>
<feature type="domain" description="Peptidase M12B" evidence="14">
    <location>
        <begin position="195"/>
        <end position="393"/>
    </location>
</feature>
<keyword evidence="7" id="KW-0245">EGF-like domain</keyword>
<feature type="chain" id="PRO_5041462421" evidence="11">
    <location>
        <begin position="20"/>
        <end position="801"/>
    </location>
</feature>
<dbReference type="Proteomes" id="UP001174909">
    <property type="component" value="Unassembled WGS sequence"/>
</dbReference>
<feature type="disulfide bond" evidence="6">
    <location>
        <begin position="458"/>
        <end position="478"/>
    </location>
</feature>
<keyword evidence="8" id="KW-0862">Zinc</keyword>
<keyword evidence="5 7" id="KW-1015">Disulfide bond</keyword>
<keyword evidence="16" id="KW-1185">Reference proteome</keyword>
<evidence type="ECO:0000259" key="14">
    <source>
        <dbReference type="PROSITE" id="PS50215"/>
    </source>
</evidence>
<keyword evidence="2 10" id="KW-0812">Transmembrane</keyword>
<evidence type="ECO:0000256" key="10">
    <source>
        <dbReference type="SAM" id="Phobius"/>
    </source>
</evidence>
<dbReference type="GO" id="GO:0004222">
    <property type="term" value="F:metalloendopeptidase activity"/>
    <property type="evidence" value="ECO:0007669"/>
    <property type="project" value="InterPro"/>
</dbReference>
<dbReference type="InterPro" id="IPR018358">
    <property type="entry name" value="Disintegrin_CS"/>
</dbReference>
<feature type="region of interest" description="Disordered" evidence="9">
    <location>
        <begin position="715"/>
        <end position="801"/>
    </location>
</feature>
<evidence type="ECO:0000256" key="4">
    <source>
        <dbReference type="ARBA" id="ARBA00023136"/>
    </source>
</evidence>
<evidence type="ECO:0000256" key="9">
    <source>
        <dbReference type="SAM" id="MobiDB-lite"/>
    </source>
</evidence>
<dbReference type="InterPro" id="IPR000742">
    <property type="entry name" value="EGF"/>
</dbReference>
<reference evidence="15" key="1">
    <citation type="submission" date="2023-03" db="EMBL/GenBank/DDBJ databases">
        <authorList>
            <person name="Steffen K."/>
            <person name="Cardenas P."/>
        </authorList>
    </citation>
    <scope>NUCLEOTIDE SEQUENCE</scope>
</reference>
<evidence type="ECO:0000256" key="7">
    <source>
        <dbReference type="PROSITE-ProRule" id="PRU00076"/>
    </source>
</evidence>
<comment type="subcellular location">
    <subcellularLocation>
        <location evidence="1">Membrane</location>
        <topology evidence="1">Single-pass type I membrane protein</topology>
    </subcellularLocation>
</comment>
<feature type="binding site" evidence="8">
    <location>
        <position position="329"/>
    </location>
    <ligand>
        <name>Zn(2+)</name>
        <dbReference type="ChEBI" id="CHEBI:29105"/>
        <note>catalytic</note>
    </ligand>
</feature>
<dbReference type="PROSITE" id="PS50026">
    <property type="entry name" value="EGF_3"/>
    <property type="match status" value="1"/>
</dbReference>
<dbReference type="Gene3D" id="2.10.25.10">
    <property type="entry name" value="Laminin"/>
    <property type="match status" value="1"/>
</dbReference>
<comment type="caution">
    <text evidence="7">Lacks conserved residue(s) required for the propagation of feature annotation.</text>
</comment>
<keyword evidence="11" id="KW-0732">Signal</keyword>
<dbReference type="PROSITE" id="PS50214">
    <property type="entry name" value="DISINTEGRIN_2"/>
    <property type="match status" value="1"/>
</dbReference>
<evidence type="ECO:0000313" key="16">
    <source>
        <dbReference type="Proteomes" id="UP001174909"/>
    </source>
</evidence>
<dbReference type="Gene3D" id="4.10.70.10">
    <property type="entry name" value="Disintegrin domain"/>
    <property type="match status" value="1"/>
</dbReference>
<feature type="compositionally biased region" description="Low complexity" evidence="9">
    <location>
        <begin position="749"/>
        <end position="762"/>
    </location>
</feature>
<evidence type="ECO:0000259" key="12">
    <source>
        <dbReference type="PROSITE" id="PS50026"/>
    </source>
</evidence>
<dbReference type="Pfam" id="PF01421">
    <property type="entry name" value="Reprolysin"/>
    <property type="match status" value="1"/>
</dbReference>
<evidence type="ECO:0000256" key="2">
    <source>
        <dbReference type="ARBA" id="ARBA00022692"/>
    </source>
</evidence>
<dbReference type="Pfam" id="PF08516">
    <property type="entry name" value="ADAM_CR"/>
    <property type="match status" value="1"/>
</dbReference>
<dbReference type="Gene3D" id="3.40.390.10">
    <property type="entry name" value="Collagenase (Catalytic Domain)"/>
    <property type="match status" value="1"/>
</dbReference>
<sequence length="801" mass="87424">MDVWQVLCVFWAFTEIALARKYFSSIKAEILGYEIVVPQVEWISPQPPQTLSVNLNTTAFHYNLQLYLNEGLLSASFLSRFQSSMGHEAVKDHDHCFYHGKVTGEPEWTVVFSTCLGLRGSFGPRGDPKLRYHIEPLHYHMGSPKLTQPHVLYHGSQYNAKNGTCGTKGHLQRSGRHHHVKLVEKQRVRRQGRFPLVEWTLVNDHAQYLYFQRNLTLVVLRAIEIANGVDDIFKVQGVRIVVVDVVTWTVGDPITITKKAGDFLNNFRDYSPNLPQHYDSAMLFTGMRFEGSTIGIAFTATICETPKSAVGLVYDGGEELDRLISTTAHELGHIFGMDHDDTETCLCEGEPSGVCVMNATLGNPAPKTLSSCSVATLRTNIAGDLGRCLDNEPGKTITDPACGNGIQEEGEACDCGSATECIDPCCNATSCQLVAGAECRAGPCCEINCRFKTYGSVCRPLKNDCDIEEYCTGHHSECPGDFFLQDLTSCKSNNSYCYSGVCQTRDGQCQYHFGTNDAIDECYTLLNTRGSESGHCGFDGTQYKPCLERNAFCGQLQCEDGGILQTTAGDHKRTRLPSSSFICNSVTTTAGSDEISPGLVRDGTKCGDERVCLYAECVNVTSVDIPPCPVDSINVKVCSGRGRCNNDNQCSCSVGYTGSVCAAVVGAEHHSRVNGGIIAAAVIGTVVMVFIIVIIAVFIIYLVLHSKSLSFSTAEKRTPERSPEPANAQSQVQPSVKHIPTRPAPSAPANPNVSSSSKSFIPTRPPPPHTKPIPPPRPSVSTSKTSELSHDKPIEKRFTRT</sequence>
<evidence type="ECO:0000259" key="13">
    <source>
        <dbReference type="PROSITE" id="PS50214"/>
    </source>
</evidence>
<feature type="compositionally biased region" description="Pro residues" evidence="9">
    <location>
        <begin position="763"/>
        <end position="778"/>
    </location>
</feature>
<keyword evidence="4 10" id="KW-0472">Membrane</keyword>
<dbReference type="SUPFAM" id="SSF57552">
    <property type="entry name" value="Blood coagulation inhibitor (disintegrin)"/>
    <property type="match status" value="1"/>
</dbReference>
<keyword evidence="8" id="KW-0479">Metal-binding</keyword>
<dbReference type="SUPFAM" id="SSF55486">
    <property type="entry name" value="Metalloproteases ('zincins'), catalytic domain"/>
    <property type="match status" value="1"/>
</dbReference>
<dbReference type="InterPro" id="IPR001590">
    <property type="entry name" value="Peptidase_M12B"/>
</dbReference>
<organism evidence="15 16">
    <name type="scientific">Geodia barretti</name>
    <name type="common">Barrett's horny sponge</name>
    <dbReference type="NCBI Taxonomy" id="519541"/>
    <lineage>
        <taxon>Eukaryota</taxon>
        <taxon>Metazoa</taxon>
        <taxon>Porifera</taxon>
        <taxon>Demospongiae</taxon>
        <taxon>Heteroscleromorpha</taxon>
        <taxon>Tetractinellida</taxon>
        <taxon>Astrophorina</taxon>
        <taxon>Geodiidae</taxon>
        <taxon>Geodia</taxon>
    </lineage>
</organism>
<dbReference type="InterPro" id="IPR034027">
    <property type="entry name" value="Reprolysin_adamalysin"/>
</dbReference>
<dbReference type="PANTHER" id="PTHR11905">
    <property type="entry name" value="ADAM A DISINTEGRIN AND METALLOPROTEASE DOMAIN"/>
    <property type="match status" value="1"/>
</dbReference>
<feature type="domain" description="EGF-like" evidence="12">
    <location>
        <begin position="624"/>
        <end position="662"/>
    </location>
</feature>
<feature type="signal peptide" evidence="11">
    <location>
        <begin position="1"/>
        <end position="19"/>
    </location>
</feature>
<dbReference type="InterPro" id="IPR002870">
    <property type="entry name" value="Peptidase_M12B_N"/>
</dbReference>
<dbReference type="Pfam" id="PF01562">
    <property type="entry name" value="Pep_M12B_propep"/>
    <property type="match status" value="1"/>
</dbReference>
<dbReference type="InterPro" id="IPR024079">
    <property type="entry name" value="MetalloPept_cat_dom_sf"/>
</dbReference>
<dbReference type="AlphaFoldDB" id="A0AA35TQV7"/>
<dbReference type="Pfam" id="PF00200">
    <property type="entry name" value="Disintegrin"/>
    <property type="match status" value="1"/>
</dbReference>
<dbReference type="PROSITE" id="PS00427">
    <property type="entry name" value="DISINTEGRIN_1"/>
    <property type="match status" value="1"/>
</dbReference>
<evidence type="ECO:0000256" key="11">
    <source>
        <dbReference type="SAM" id="SignalP"/>
    </source>
</evidence>
<dbReference type="EMBL" id="CASHTH010003925">
    <property type="protein sequence ID" value="CAI8051411.1"/>
    <property type="molecule type" value="Genomic_DNA"/>
</dbReference>